<dbReference type="InterPro" id="IPR034113">
    <property type="entry name" value="SCP_GAPR1-like"/>
</dbReference>
<feature type="compositionally biased region" description="Low complexity" evidence="1">
    <location>
        <begin position="203"/>
        <end position="217"/>
    </location>
</feature>
<feature type="signal peptide" evidence="2">
    <location>
        <begin position="1"/>
        <end position="21"/>
    </location>
</feature>
<feature type="region of interest" description="Disordered" evidence="1">
    <location>
        <begin position="309"/>
        <end position="349"/>
    </location>
</feature>
<dbReference type="PRINTS" id="PR00837">
    <property type="entry name" value="V5TPXLIKE"/>
</dbReference>
<gene>
    <name evidence="5" type="primary">LOC116303428</name>
</gene>
<dbReference type="Pfam" id="PF00188">
    <property type="entry name" value="CAP"/>
    <property type="match status" value="1"/>
</dbReference>
<feature type="compositionally biased region" description="Polar residues" evidence="1">
    <location>
        <begin position="408"/>
        <end position="425"/>
    </location>
</feature>
<evidence type="ECO:0000259" key="3">
    <source>
        <dbReference type="SMART" id="SM00198"/>
    </source>
</evidence>
<dbReference type="KEGG" id="aten:116303428"/>
<keyword evidence="4" id="KW-1185">Reference proteome</keyword>
<evidence type="ECO:0000313" key="5">
    <source>
        <dbReference type="RefSeq" id="XP_031568818.1"/>
    </source>
</evidence>
<dbReference type="InterPro" id="IPR035940">
    <property type="entry name" value="CAP_sf"/>
</dbReference>
<dbReference type="InterPro" id="IPR001283">
    <property type="entry name" value="CRISP-related"/>
</dbReference>
<feature type="compositionally biased region" description="Polar residues" evidence="1">
    <location>
        <begin position="323"/>
        <end position="349"/>
    </location>
</feature>
<evidence type="ECO:0000313" key="4">
    <source>
        <dbReference type="Proteomes" id="UP000515163"/>
    </source>
</evidence>
<dbReference type="SMART" id="SM00198">
    <property type="entry name" value="SCP"/>
    <property type="match status" value="1"/>
</dbReference>
<dbReference type="Proteomes" id="UP000515163">
    <property type="component" value="Unplaced"/>
</dbReference>
<dbReference type="GeneID" id="116303428"/>
<accession>A0A6P8IRC3</accession>
<dbReference type="OrthoDB" id="5990177at2759"/>
<feature type="compositionally biased region" description="Basic and acidic residues" evidence="1">
    <location>
        <begin position="430"/>
        <end position="446"/>
    </location>
</feature>
<keyword evidence="2" id="KW-0732">Signal</keyword>
<protein>
    <submittedName>
        <fullName evidence="5">Cell wall protein PRY3-like</fullName>
    </submittedName>
</protein>
<dbReference type="RefSeq" id="XP_031568818.1">
    <property type="nucleotide sequence ID" value="XM_031712958.1"/>
</dbReference>
<dbReference type="FunFam" id="3.40.33.10:FF:000010">
    <property type="entry name" value="Predicted protein"/>
    <property type="match status" value="1"/>
</dbReference>
<dbReference type="Gene3D" id="3.40.33.10">
    <property type="entry name" value="CAP"/>
    <property type="match status" value="1"/>
</dbReference>
<evidence type="ECO:0000256" key="1">
    <source>
        <dbReference type="SAM" id="MobiDB-lite"/>
    </source>
</evidence>
<dbReference type="SUPFAM" id="SSF55797">
    <property type="entry name" value="PR-1-like"/>
    <property type="match status" value="1"/>
</dbReference>
<dbReference type="InParanoid" id="A0A6P8IRC3"/>
<evidence type="ECO:0000256" key="2">
    <source>
        <dbReference type="SAM" id="SignalP"/>
    </source>
</evidence>
<dbReference type="PANTHER" id="PTHR10334">
    <property type="entry name" value="CYSTEINE-RICH SECRETORY PROTEIN-RELATED"/>
    <property type="match status" value="1"/>
</dbReference>
<feature type="chain" id="PRO_5027642803" evidence="2">
    <location>
        <begin position="22"/>
        <end position="541"/>
    </location>
</feature>
<name>A0A6P8IRC3_ACTTE</name>
<reference evidence="5" key="1">
    <citation type="submission" date="2025-08" db="UniProtKB">
        <authorList>
            <consortium name="RefSeq"/>
        </authorList>
    </citation>
    <scope>IDENTIFICATION</scope>
    <source>
        <tissue evidence="5">Tentacle</tissue>
    </source>
</reference>
<feature type="compositionally biased region" description="Polar residues" evidence="1">
    <location>
        <begin position="225"/>
        <end position="239"/>
    </location>
</feature>
<feature type="region of interest" description="Disordered" evidence="1">
    <location>
        <begin position="401"/>
        <end position="462"/>
    </location>
</feature>
<dbReference type="CDD" id="cd05382">
    <property type="entry name" value="CAP_GAPR1-like"/>
    <property type="match status" value="1"/>
</dbReference>
<feature type="compositionally biased region" description="Polar residues" evidence="1">
    <location>
        <begin position="447"/>
        <end position="459"/>
    </location>
</feature>
<feature type="region of interest" description="Disordered" evidence="1">
    <location>
        <begin position="195"/>
        <end position="239"/>
    </location>
</feature>
<feature type="domain" description="SCP" evidence="3">
    <location>
        <begin position="32"/>
        <end position="181"/>
    </location>
</feature>
<dbReference type="InterPro" id="IPR014044">
    <property type="entry name" value="CAP_dom"/>
</dbReference>
<proteinExistence type="predicted"/>
<dbReference type="AlphaFoldDB" id="A0A6P8IRC3"/>
<organism evidence="4 5">
    <name type="scientific">Actinia tenebrosa</name>
    <name type="common">Australian red waratah sea anemone</name>
    <dbReference type="NCBI Taxonomy" id="6105"/>
    <lineage>
        <taxon>Eukaryota</taxon>
        <taxon>Metazoa</taxon>
        <taxon>Cnidaria</taxon>
        <taxon>Anthozoa</taxon>
        <taxon>Hexacorallia</taxon>
        <taxon>Actiniaria</taxon>
        <taxon>Actiniidae</taxon>
        <taxon>Actinia</taxon>
    </lineage>
</organism>
<sequence length="541" mass="58474">MGVQEHSTIYFLVCLPLLVHSLKQEAVKALDAFQKDCLDAHNTYRAQHGVPPLVWSEELAQHAQNWADQLASRDEVKHDLVAMNKHDEGENLAFFHPAVPKCQGSMEGNCVLCREMIKRWYDEVKNYDYDNGHSKNPDGITKHFTQIIWANTSEVGIGTSVSKKYGFITVARYRPGGNRGGTNAFVVNVPPEGGPLPSLSNYSPKVKPKSTPSTTPTGNGIPVTSPDSSKPPQGTQGSSVIKTLTDTNAVSNKKEVPNTLTGSLDGSAIEKIQTNPMGYGMNDEVENKAPKKSAANLLSMIVDLANKTKPANNDNILNKGATEGNQNQDGPQTLNSAGKPGQNGQEGSSLETIKKDFSYENADSMYSVSNHDSVEGNGGKHGIDSSKTIGIAGSLGNGDHGNVAGITKAQQPHDNYQGQETNSPVPKNGQVDDNKEKSSSEGRTEGNKSNMNDNTPINKEQNDRLNIHTDTGLMAGDNDIQKDLKSKGLVRTVKGPDGTNAQVFLTKNGAHAGLVFRDHISRVSQELKQREFVKNRVINVL</sequence>